<keyword evidence="4" id="KW-0460">Magnesium</keyword>
<evidence type="ECO:0000313" key="5">
    <source>
        <dbReference type="EMBL" id="PIV12668.1"/>
    </source>
</evidence>
<dbReference type="PANTHER" id="PTHR46470:SF2">
    <property type="entry name" value="GLYCERALDEHYDE 3-PHOSPHATE PHOSPHATASE"/>
    <property type="match status" value="1"/>
</dbReference>
<evidence type="ECO:0008006" key="7">
    <source>
        <dbReference type="Google" id="ProtNLM"/>
    </source>
</evidence>
<evidence type="ECO:0000256" key="4">
    <source>
        <dbReference type="ARBA" id="ARBA00022842"/>
    </source>
</evidence>
<keyword evidence="3" id="KW-0378">Hydrolase</keyword>
<gene>
    <name evidence="5" type="ORF">COS47_01320</name>
</gene>
<dbReference type="SFLD" id="SFLDS00003">
    <property type="entry name" value="Haloacid_Dehalogenase"/>
    <property type="match status" value="1"/>
</dbReference>
<dbReference type="GO" id="GO:0016791">
    <property type="term" value="F:phosphatase activity"/>
    <property type="evidence" value="ECO:0007669"/>
    <property type="project" value="TreeGrafter"/>
</dbReference>
<dbReference type="Proteomes" id="UP000230324">
    <property type="component" value="Unassembled WGS sequence"/>
</dbReference>
<dbReference type="SFLD" id="SFLDG01129">
    <property type="entry name" value="C1.5:_HAD__Beta-PGM__Phosphata"/>
    <property type="match status" value="1"/>
</dbReference>
<comment type="cofactor">
    <cofactor evidence="1">
        <name>Mg(2+)</name>
        <dbReference type="ChEBI" id="CHEBI:18420"/>
    </cofactor>
</comment>
<name>A0A2M7BYD6_9BACT</name>
<protein>
    <recommendedName>
        <fullName evidence="7">HAD family hydrolase</fullName>
    </recommendedName>
</protein>
<evidence type="ECO:0000313" key="6">
    <source>
        <dbReference type="Proteomes" id="UP000230324"/>
    </source>
</evidence>
<dbReference type="Gene3D" id="3.40.50.1000">
    <property type="entry name" value="HAD superfamily/HAD-like"/>
    <property type="match status" value="1"/>
</dbReference>
<comment type="caution">
    <text evidence="5">The sequence shown here is derived from an EMBL/GenBank/DDBJ whole genome shotgun (WGS) entry which is preliminary data.</text>
</comment>
<dbReference type="GO" id="GO:0044281">
    <property type="term" value="P:small molecule metabolic process"/>
    <property type="evidence" value="ECO:0007669"/>
    <property type="project" value="UniProtKB-ARBA"/>
</dbReference>
<dbReference type="AlphaFoldDB" id="A0A2M7BYD6"/>
<dbReference type="PRINTS" id="PR00413">
    <property type="entry name" value="HADHALOGNASE"/>
</dbReference>
<dbReference type="NCBIfam" id="TIGR01549">
    <property type="entry name" value="HAD-SF-IA-v1"/>
    <property type="match status" value="1"/>
</dbReference>
<accession>A0A2M7BYD6</accession>
<evidence type="ECO:0000256" key="3">
    <source>
        <dbReference type="ARBA" id="ARBA00022801"/>
    </source>
</evidence>
<dbReference type="Pfam" id="PF13419">
    <property type="entry name" value="HAD_2"/>
    <property type="match status" value="1"/>
</dbReference>
<dbReference type="InterPro" id="IPR006439">
    <property type="entry name" value="HAD-SF_hydro_IA"/>
</dbReference>
<dbReference type="InterPro" id="IPR051400">
    <property type="entry name" value="HAD-like_hydrolase"/>
</dbReference>
<evidence type="ECO:0000256" key="1">
    <source>
        <dbReference type="ARBA" id="ARBA00001946"/>
    </source>
</evidence>
<dbReference type="InterPro" id="IPR023214">
    <property type="entry name" value="HAD_sf"/>
</dbReference>
<reference evidence="6" key="1">
    <citation type="submission" date="2017-09" db="EMBL/GenBank/DDBJ databases">
        <title>Depth-based differentiation of microbial function through sediment-hosted aquifers and enrichment of novel symbionts in the deep terrestrial subsurface.</title>
        <authorList>
            <person name="Probst A.J."/>
            <person name="Ladd B."/>
            <person name="Jarett J.K."/>
            <person name="Geller-Mcgrath D.E."/>
            <person name="Sieber C.M.K."/>
            <person name="Emerson J.B."/>
            <person name="Anantharaman K."/>
            <person name="Thomas B.C."/>
            <person name="Malmstrom R."/>
            <person name="Stieglmeier M."/>
            <person name="Klingl A."/>
            <person name="Woyke T."/>
            <person name="Ryan C.M."/>
            <person name="Banfield J.F."/>
        </authorList>
    </citation>
    <scope>NUCLEOTIDE SEQUENCE [LARGE SCALE GENOMIC DNA]</scope>
</reference>
<evidence type="ECO:0000256" key="2">
    <source>
        <dbReference type="ARBA" id="ARBA00022723"/>
    </source>
</evidence>
<dbReference type="InterPro" id="IPR023198">
    <property type="entry name" value="PGP-like_dom2"/>
</dbReference>
<sequence length="214" mass="24671">MAPRTSVIFDLWGTLIYHDTETNLFTRLGRLTGIKDEDVLEYLERNWLVRNDLTLEALATDICGYFHLNPDHLENIIDIWNEDMSNVRCYSDADEVLKSLRNLCKLAILSNTGPMTGRILKNLGFNDYFDFILFSCDAGLLKPDARIYEMTLAGLRTEAKYSYMVGDNPYSDLKTPKQMGMKTIFVDRYRNGKNYDFVDYTVSRLSSLLGILEI</sequence>
<dbReference type="EMBL" id="PEUV01000028">
    <property type="protein sequence ID" value="PIV12668.1"/>
    <property type="molecule type" value="Genomic_DNA"/>
</dbReference>
<dbReference type="PANTHER" id="PTHR46470">
    <property type="entry name" value="N-ACYLNEURAMINATE-9-PHOSPHATASE"/>
    <property type="match status" value="1"/>
</dbReference>
<dbReference type="InterPro" id="IPR036412">
    <property type="entry name" value="HAD-like_sf"/>
</dbReference>
<dbReference type="InterPro" id="IPR041492">
    <property type="entry name" value="HAD_2"/>
</dbReference>
<dbReference type="GO" id="GO:0046872">
    <property type="term" value="F:metal ion binding"/>
    <property type="evidence" value="ECO:0007669"/>
    <property type="project" value="UniProtKB-KW"/>
</dbReference>
<dbReference type="Gene3D" id="1.10.150.240">
    <property type="entry name" value="Putative phosphatase, domain 2"/>
    <property type="match status" value="1"/>
</dbReference>
<proteinExistence type="predicted"/>
<dbReference type="SUPFAM" id="SSF56784">
    <property type="entry name" value="HAD-like"/>
    <property type="match status" value="1"/>
</dbReference>
<keyword evidence="2" id="KW-0479">Metal-binding</keyword>
<organism evidence="5 6">
    <name type="scientific">Candidatus Nealsonbacteria bacterium CG03_land_8_20_14_0_80_36_12</name>
    <dbReference type="NCBI Taxonomy" id="1974701"/>
    <lineage>
        <taxon>Bacteria</taxon>
        <taxon>Candidatus Nealsoniibacteriota</taxon>
    </lineage>
</organism>